<dbReference type="SUPFAM" id="SSF52540">
    <property type="entry name" value="P-loop containing nucleoside triphosphate hydrolases"/>
    <property type="match status" value="1"/>
</dbReference>
<keyword evidence="4" id="KW-1185">Reference proteome</keyword>
<feature type="domain" description="Rhodanese" evidence="2">
    <location>
        <begin position="14"/>
        <end position="136"/>
    </location>
</feature>
<dbReference type="PATRIC" id="fig|1193502.14.peg.1612"/>
<dbReference type="KEGG" id="shal:SHALO_1588"/>
<dbReference type="AlphaFoldDB" id="A0A1D7TK32"/>
<dbReference type="PANTHER" id="PTHR30401">
    <property type="entry name" value="TRNA 2-SELENOURIDINE SYNTHASE"/>
    <property type="match status" value="1"/>
</dbReference>
<evidence type="ECO:0000256" key="1">
    <source>
        <dbReference type="ARBA" id="ARBA00023266"/>
    </source>
</evidence>
<dbReference type="Pfam" id="PF26341">
    <property type="entry name" value="AAA_SelU"/>
    <property type="match status" value="1"/>
</dbReference>
<dbReference type="GO" id="GO:0043828">
    <property type="term" value="F:tRNA 2-selenouridine synthase activity"/>
    <property type="evidence" value="ECO:0007669"/>
    <property type="project" value="InterPro"/>
</dbReference>
<dbReference type="Gene3D" id="3.40.250.10">
    <property type="entry name" value="Rhodanese-like domain"/>
    <property type="match status" value="1"/>
</dbReference>
<dbReference type="InterPro" id="IPR001763">
    <property type="entry name" value="Rhodanese-like_dom"/>
</dbReference>
<dbReference type="Proteomes" id="UP000094609">
    <property type="component" value="Chromosome"/>
</dbReference>
<dbReference type="InterPro" id="IPR058840">
    <property type="entry name" value="AAA_SelU"/>
</dbReference>
<protein>
    <submittedName>
        <fullName evidence="3">Putative selenophosphate-dependent tRNA 2-selenouridine synthase</fullName>
    </submittedName>
</protein>
<keyword evidence="1" id="KW-0711">Selenium</keyword>
<dbReference type="PANTHER" id="PTHR30401:SF0">
    <property type="entry name" value="TRNA 2-SELENOURIDINE SYNTHASE"/>
    <property type="match status" value="1"/>
</dbReference>
<dbReference type="GO" id="GO:0002098">
    <property type="term" value="P:tRNA wobble uridine modification"/>
    <property type="evidence" value="ECO:0007669"/>
    <property type="project" value="InterPro"/>
</dbReference>
<dbReference type="NCBIfam" id="TIGR03167">
    <property type="entry name" value="tRNA_sel_U_synt"/>
    <property type="match status" value="1"/>
</dbReference>
<gene>
    <name evidence="3" type="ORF">SHALO_1588</name>
</gene>
<dbReference type="SMART" id="SM00450">
    <property type="entry name" value="RHOD"/>
    <property type="match status" value="1"/>
</dbReference>
<dbReference type="NCBIfam" id="NF008752">
    <property type="entry name" value="PRK11784.1-4"/>
    <property type="match status" value="1"/>
</dbReference>
<dbReference type="NCBIfam" id="NF008750">
    <property type="entry name" value="PRK11784.1-2"/>
    <property type="match status" value="1"/>
</dbReference>
<dbReference type="InterPro" id="IPR036873">
    <property type="entry name" value="Rhodanese-like_dom_sf"/>
</dbReference>
<evidence type="ECO:0000259" key="2">
    <source>
        <dbReference type="PROSITE" id="PS50206"/>
    </source>
</evidence>
<evidence type="ECO:0000313" key="4">
    <source>
        <dbReference type="Proteomes" id="UP000094609"/>
    </source>
</evidence>
<name>A0A1D7TK32_9BACT</name>
<dbReference type="RefSeq" id="WP_069478072.1">
    <property type="nucleotide sequence ID" value="NZ_CP017111.1"/>
</dbReference>
<sequence>MLIELDIDTFISQKSEFDLLIDARSPKEFYESHIADAQNFYALSDAEHQEVGTLYKQVSRNDAKILGARYICQNVASHLERIAKEYKIGSKIGIYCARGGLRSSSIAIILSHIGYQVYRLQGGYKQYRMHVLTFLENLPHHHFIVLGGNTGCGKSELLQSLHPSIDLENLANHLGSSFGSIKGAQPSQKAFENSLCEILHTIDPNATIFIEAESKRMGKCTIPALLHVRILEGYRVEITAPLAQRVERILKDYQMITPAFFYQSMQMIAPYIKKTVKDDVLRAYEEGDLAQVAKILLVEYYDLVYKKPRHSDITLDNADEMATLEALRSLHVKRSAV</sequence>
<proteinExistence type="predicted"/>
<dbReference type="InterPro" id="IPR027417">
    <property type="entry name" value="P-loop_NTPase"/>
</dbReference>
<dbReference type="InterPro" id="IPR017582">
    <property type="entry name" value="SelU"/>
</dbReference>
<dbReference type="Pfam" id="PF00581">
    <property type="entry name" value="Rhodanese"/>
    <property type="match status" value="1"/>
</dbReference>
<dbReference type="SUPFAM" id="SSF52821">
    <property type="entry name" value="Rhodanese/Cell cycle control phosphatase"/>
    <property type="match status" value="1"/>
</dbReference>
<dbReference type="PROSITE" id="PS50206">
    <property type="entry name" value="RHODANESE_3"/>
    <property type="match status" value="1"/>
</dbReference>
<organism evidence="3 4">
    <name type="scientific">Sulfurospirillum halorespirans DSM 13726</name>
    <dbReference type="NCBI Taxonomy" id="1193502"/>
    <lineage>
        <taxon>Bacteria</taxon>
        <taxon>Pseudomonadati</taxon>
        <taxon>Campylobacterota</taxon>
        <taxon>Epsilonproteobacteria</taxon>
        <taxon>Campylobacterales</taxon>
        <taxon>Sulfurospirillaceae</taxon>
        <taxon>Sulfurospirillum</taxon>
    </lineage>
</organism>
<accession>A0A1D7TK32</accession>
<dbReference type="STRING" id="1193502.SHALO_1588"/>
<dbReference type="EMBL" id="CP017111">
    <property type="protein sequence ID" value="AOO65361.1"/>
    <property type="molecule type" value="Genomic_DNA"/>
</dbReference>
<reference evidence="4" key="1">
    <citation type="submission" date="2016-08" db="EMBL/GenBank/DDBJ databases">
        <title>Complete genome sequence of the organohalide-respiring Epsilonproteobacterium Sulfurospirillum halorespirans.</title>
        <authorList>
            <person name="Goris T."/>
            <person name="Zimmermann J."/>
            <person name="Schenz B."/>
            <person name="Lemos M."/>
            <person name="Hackermueller J."/>
            <person name="Diekert G."/>
        </authorList>
    </citation>
    <scope>NUCLEOTIDE SEQUENCE [LARGE SCALE GENOMIC DNA]</scope>
    <source>
        <strain>DSM 13726</strain>
        <strain evidence="4">PCE-M2</strain>
    </source>
</reference>
<evidence type="ECO:0000313" key="3">
    <source>
        <dbReference type="EMBL" id="AOO65361.1"/>
    </source>
</evidence>